<gene>
    <name evidence="2" type="ORF">RJ639_012252</name>
</gene>
<sequence>MDVNKTFLNGDFEGKVYMEQLEGFISPEQEYKVCKLMRSLYGLKQAPKNWHEKFRSVMLDNVYIANGGDMSYSTNSDLVLDHGEADVILGIKIIRFQLKIVIT</sequence>
<evidence type="ECO:0000313" key="3">
    <source>
        <dbReference type="Proteomes" id="UP001188597"/>
    </source>
</evidence>
<protein>
    <recommendedName>
        <fullName evidence="1">Reverse transcriptase Ty1/copia-type domain-containing protein</fullName>
    </recommendedName>
</protein>
<organism evidence="2 3">
    <name type="scientific">Escallonia herrerae</name>
    <dbReference type="NCBI Taxonomy" id="1293975"/>
    <lineage>
        <taxon>Eukaryota</taxon>
        <taxon>Viridiplantae</taxon>
        <taxon>Streptophyta</taxon>
        <taxon>Embryophyta</taxon>
        <taxon>Tracheophyta</taxon>
        <taxon>Spermatophyta</taxon>
        <taxon>Magnoliopsida</taxon>
        <taxon>eudicotyledons</taxon>
        <taxon>Gunneridae</taxon>
        <taxon>Pentapetalae</taxon>
        <taxon>asterids</taxon>
        <taxon>campanulids</taxon>
        <taxon>Escalloniales</taxon>
        <taxon>Escalloniaceae</taxon>
        <taxon>Escallonia</taxon>
    </lineage>
</organism>
<comment type="caution">
    <text evidence="2">The sequence shown here is derived from an EMBL/GenBank/DDBJ whole genome shotgun (WGS) entry which is preliminary data.</text>
</comment>
<dbReference type="Proteomes" id="UP001188597">
    <property type="component" value="Unassembled WGS sequence"/>
</dbReference>
<accession>A0AA89AS31</accession>
<reference evidence="2" key="1">
    <citation type="submission" date="2022-12" db="EMBL/GenBank/DDBJ databases">
        <title>Draft genome assemblies for two species of Escallonia (Escalloniales).</title>
        <authorList>
            <person name="Chanderbali A."/>
            <person name="Dervinis C."/>
            <person name="Anghel I."/>
            <person name="Soltis D."/>
            <person name="Soltis P."/>
            <person name="Zapata F."/>
        </authorList>
    </citation>
    <scope>NUCLEOTIDE SEQUENCE</scope>
    <source>
        <strain evidence="2">UCBG64.0493</strain>
        <tissue evidence="2">Leaf</tissue>
    </source>
</reference>
<dbReference type="AlphaFoldDB" id="A0AA89AS31"/>
<dbReference type="EMBL" id="JAVXUP010001578">
    <property type="protein sequence ID" value="KAK3010081.1"/>
    <property type="molecule type" value="Genomic_DNA"/>
</dbReference>
<proteinExistence type="predicted"/>
<feature type="domain" description="Reverse transcriptase Ty1/copia-type" evidence="1">
    <location>
        <begin position="1"/>
        <end position="62"/>
    </location>
</feature>
<name>A0AA89AS31_9ASTE</name>
<evidence type="ECO:0000259" key="1">
    <source>
        <dbReference type="Pfam" id="PF07727"/>
    </source>
</evidence>
<evidence type="ECO:0000313" key="2">
    <source>
        <dbReference type="EMBL" id="KAK3010081.1"/>
    </source>
</evidence>
<keyword evidence="3" id="KW-1185">Reference proteome</keyword>
<dbReference type="InterPro" id="IPR013103">
    <property type="entry name" value="RVT_2"/>
</dbReference>
<dbReference type="Pfam" id="PF07727">
    <property type="entry name" value="RVT_2"/>
    <property type="match status" value="1"/>
</dbReference>